<proteinExistence type="predicted"/>
<accession>A0A517YGS5</accession>
<gene>
    <name evidence="1" type="ORF">ETAA8_45280</name>
</gene>
<name>A0A517YGS5_9BACT</name>
<reference evidence="1 2" key="1">
    <citation type="submission" date="2019-02" db="EMBL/GenBank/DDBJ databases">
        <title>Deep-cultivation of Planctomycetes and their phenomic and genomic characterization uncovers novel biology.</title>
        <authorList>
            <person name="Wiegand S."/>
            <person name="Jogler M."/>
            <person name="Boedeker C."/>
            <person name="Pinto D."/>
            <person name="Vollmers J."/>
            <person name="Rivas-Marin E."/>
            <person name="Kohn T."/>
            <person name="Peeters S.H."/>
            <person name="Heuer A."/>
            <person name="Rast P."/>
            <person name="Oberbeckmann S."/>
            <person name="Bunk B."/>
            <person name="Jeske O."/>
            <person name="Meyerdierks A."/>
            <person name="Storesund J.E."/>
            <person name="Kallscheuer N."/>
            <person name="Luecker S."/>
            <person name="Lage O.M."/>
            <person name="Pohl T."/>
            <person name="Merkel B.J."/>
            <person name="Hornburger P."/>
            <person name="Mueller R.-W."/>
            <person name="Bruemmer F."/>
            <person name="Labrenz M."/>
            <person name="Spormann A.M."/>
            <person name="Op den Camp H."/>
            <person name="Overmann J."/>
            <person name="Amann R."/>
            <person name="Jetten M.S.M."/>
            <person name="Mascher T."/>
            <person name="Medema M.H."/>
            <person name="Devos D.P."/>
            <person name="Kaster A.-K."/>
            <person name="Ovreas L."/>
            <person name="Rohde M."/>
            <person name="Galperin M.Y."/>
            <person name="Jogler C."/>
        </authorList>
    </citation>
    <scope>NUCLEOTIDE SEQUENCE [LARGE SCALE GENOMIC DNA]</scope>
    <source>
        <strain evidence="1 2">ETA_A8</strain>
    </source>
</reference>
<dbReference type="AlphaFoldDB" id="A0A517YGS5"/>
<evidence type="ECO:0000313" key="2">
    <source>
        <dbReference type="Proteomes" id="UP000315017"/>
    </source>
</evidence>
<keyword evidence="2" id="KW-1185">Reference proteome</keyword>
<evidence type="ECO:0000313" key="1">
    <source>
        <dbReference type="EMBL" id="QDU29418.1"/>
    </source>
</evidence>
<protein>
    <submittedName>
        <fullName evidence="1">Uncharacterized protein</fullName>
    </submittedName>
</protein>
<organism evidence="1 2">
    <name type="scientific">Anatilimnocola aggregata</name>
    <dbReference type="NCBI Taxonomy" id="2528021"/>
    <lineage>
        <taxon>Bacteria</taxon>
        <taxon>Pseudomonadati</taxon>
        <taxon>Planctomycetota</taxon>
        <taxon>Planctomycetia</taxon>
        <taxon>Pirellulales</taxon>
        <taxon>Pirellulaceae</taxon>
        <taxon>Anatilimnocola</taxon>
    </lineage>
</organism>
<dbReference type="Proteomes" id="UP000315017">
    <property type="component" value="Chromosome"/>
</dbReference>
<sequence>MLWFSALQNESVQLEAEFTSKLQTLTENEAHEAYGWYMGDESNLKEEFPALCNSSTLVAIYSFLEHHLAIICEQVRQSQNLKLSVQDVAGKGIDQSRTYLTKVLGFNDPADQSVAIPILSSLPRARMSAIRAPLLGCLVSKRVSSAM</sequence>
<dbReference type="KEGG" id="aagg:ETAA8_45280"/>
<dbReference type="EMBL" id="CP036274">
    <property type="protein sequence ID" value="QDU29418.1"/>
    <property type="molecule type" value="Genomic_DNA"/>
</dbReference>